<keyword evidence="1" id="KW-0812">Transmembrane</keyword>
<proteinExistence type="predicted"/>
<keyword evidence="1" id="KW-1133">Transmembrane helix</keyword>
<accession>A0A0A9AK63</accession>
<keyword evidence="1" id="KW-0472">Membrane</keyword>
<dbReference type="AlphaFoldDB" id="A0A0A9AK63"/>
<evidence type="ECO:0000313" key="2">
    <source>
        <dbReference type="EMBL" id="JAD50248.1"/>
    </source>
</evidence>
<organism evidence="2">
    <name type="scientific">Arundo donax</name>
    <name type="common">Giant reed</name>
    <name type="synonym">Donax arundinaceus</name>
    <dbReference type="NCBI Taxonomy" id="35708"/>
    <lineage>
        <taxon>Eukaryota</taxon>
        <taxon>Viridiplantae</taxon>
        <taxon>Streptophyta</taxon>
        <taxon>Embryophyta</taxon>
        <taxon>Tracheophyta</taxon>
        <taxon>Spermatophyta</taxon>
        <taxon>Magnoliopsida</taxon>
        <taxon>Liliopsida</taxon>
        <taxon>Poales</taxon>
        <taxon>Poaceae</taxon>
        <taxon>PACMAD clade</taxon>
        <taxon>Arundinoideae</taxon>
        <taxon>Arundineae</taxon>
        <taxon>Arundo</taxon>
    </lineage>
</organism>
<feature type="transmembrane region" description="Helical" evidence="1">
    <location>
        <begin position="36"/>
        <end position="54"/>
    </location>
</feature>
<reference evidence="2" key="2">
    <citation type="journal article" date="2015" name="Data Brief">
        <title>Shoot transcriptome of the giant reed, Arundo donax.</title>
        <authorList>
            <person name="Barrero R.A."/>
            <person name="Guerrero F.D."/>
            <person name="Moolhuijzen P."/>
            <person name="Goolsby J.A."/>
            <person name="Tidwell J."/>
            <person name="Bellgard S.E."/>
            <person name="Bellgard M.I."/>
        </authorList>
    </citation>
    <scope>NUCLEOTIDE SEQUENCE</scope>
    <source>
        <tissue evidence="2">Shoot tissue taken approximately 20 cm above the soil surface</tissue>
    </source>
</reference>
<protein>
    <submittedName>
        <fullName evidence="2">Uncharacterized protein</fullName>
    </submittedName>
</protein>
<reference evidence="2" key="1">
    <citation type="submission" date="2014-09" db="EMBL/GenBank/DDBJ databases">
        <authorList>
            <person name="Magalhaes I.L.F."/>
            <person name="Oliveira U."/>
            <person name="Santos F.R."/>
            <person name="Vidigal T.H.D.A."/>
            <person name="Brescovit A.D."/>
            <person name="Santos A.J."/>
        </authorList>
    </citation>
    <scope>NUCLEOTIDE SEQUENCE</scope>
    <source>
        <tissue evidence="2">Shoot tissue taken approximately 20 cm above the soil surface</tissue>
    </source>
</reference>
<dbReference type="EMBL" id="GBRH01247647">
    <property type="protein sequence ID" value="JAD50248.1"/>
    <property type="molecule type" value="Transcribed_RNA"/>
</dbReference>
<name>A0A0A9AK63_ARUDO</name>
<sequence length="63" mass="7292">MLKLSDSNYSLQVICNLTRNMKQRKHQRKLQMDSEFQTTIFLIAGSLLVAPIIGNKKITIVNW</sequence>
<evidence type="ECO:0000256" key="1">
    <source>
        <dbReference type="SAM" id="Phobius"/>
    </source>
</evidence>